<feature type="DNA-binding region" description="OmpR/PhoB-type" evidence="8">
    <location>
        <begin position="129"/>
        <end position="228"/>
    </location>
</feature>
<dbReference type="InterPro" id="IPR001867">
    <property type="entry name" value="OmpR/PhoB-type_DNA-bd"/>
</dbReference>
<organism evidence="11 12">
    <name type="scientific">Robertmurraya mangrovi</name>
    <dbReference type="NCBI Taxonomy" id="3098077"/>
    <lineage>
        <taxon>Bacteria</taxon>
        <taxon>Bacillati</taxon>
        <taxon>Bacillota</taxon>
        <taxon>Bacilli</taxon>
        <taxon>Bacillales</taxon>
        <taxon>Bacillaceae</taxon>
        <taxon>Robertmurraya</taxon>
    </lineage>
</organism>
<dbReference type="SMART" id="SM00862">
    <property type="entry name" value="Trans_reg_C"/>
    <property type="match status" value="1"/>
</dbReference>
<evidence type="ECO:0000256" key="6">
    <source>
        <dbReference type="ARBA" id="ARBA00023163"/>
    </source>
</evidence>
<dbReference type="PROSITE" id="PS50110">
    <property type="entry name" value="RESPONSE_REGULATORY"/>
    <property type="match status" value="1"/>
</dbReference>
<keyword evidence="4" id="KW-0805">Transcription regulation</keyword>
<evidence type="ECO:0000256" key="8">
    <source>
        <dbReference type="PROSITE-ProRule" id="PRU01091"/>
    </source>
</evidence>
<dbReference type="RefSeq" id="WP_322446574.1">
    <property type="nucleotide sequence ID" value="NZ_JAXOFX010000006.1"/>
</dbReference>
<dbReference type="InterPro" id="IPR001789">
    <property type="entry name" value="Sig_transdc_resp-reg_receiver"/>
</dbReference>
<dbReference type="EMBL" id="JAXOFX010000006">
    <property type="protein sequence ID" value="MDZ5472272.1"/>
    <property type="molecule type" value="Genomic_DNA"/>
</dbReference>
<dbReference type="SMART" id="SM00448">
    <property type="entry name" value="REC"/>
    <property type="match status" value="1"/>
</dbReference>
<protein>
    <submittedName>
        <fullName evidence="11">Response regulator transcription factor</fullName>
    </submittedName>
</protein>
<feature type="domain" description="Response regulatory" evidence="9">
    <location>
        <begin position="7"/>
        <end position="122"/>
    </location>
</feature>
<dbReference type="InterPro" id="IPR036388">
    <property type="entry name" value="WH-like_DNA-bd_sf"/>
</dbReference>
<dbReference type="Gene3D" id="3.40.50.2300">
    <property type="match status" value="1"/>
</dbReference>
<comment type="caution">
    <text evidence="11">The sequence shown here is derived from an EMBL/GenBank/DDBJ whole genome shotgun (WGS) entry which is preliminary data.</text>
</comment>
<dbReference type="PROSITE" id="PS51755">
    <property type="entry name" value="OMPR_PHOB"/>
    <property type="match status" value="1"/>
</dbReference>
<keyword evidence="6" id="KW-0804">Transcription</keyword>
<dbReference type="InterPro" id="IPR039420">
    <property type="entry name" value="WalR-like"/>
</dbReference>
<evidence type="ECO:0000259" key="10">
    <source>
        <dbReference type="PROSITE" id="PS51755"/>
    </source>
</evidence>
<evidence type="ECO:0000256" key="1">
    <source>
        <dbReference type="ARBA" id="ARBA00004496"/>
    </source>
</evidence>
<evidence type="ECO:0000256" key="3">
    <source>
        <dbReference type="ARBA" id="ARBA00023012"/>
    </source>
</evidence>
<keyword evidence="5 8" id="KW-0238">DNA-binding</keyword>
<proteinExistence type="predicted"/>
<name>A0ABU5IYS7_9BACI</name>
<dbReference type="InterPro" id="IPR016032">
    <property type="entry name" value="Sig_transdc_resp-reg_C-effctor"/>
</dbReference>
<feature type="domain" description="OmpR/PhoB-type" evidence="10">
    <location>
        <begin position="129"/>
        <end position="228"/>
    </location>
</feature>
<evidence type="ECO:0000313" key="11">
    <source>
        <dbReference type="EMBL" id="MDZ5472272.1"/>
    </source>
</evidence>
<dbReference type="InterPro" id="IPR011006">
    <property type="entry name" value="CheY-like_superfamily"/>
</dbReference>
<keyword evidence="2" id="KW-0597">Phosphoprotein</keyword>
<keyword evidence="3" id="KW-0902">Two-component regulatory system</keyword>
<evidence type="ECO:0000256" key="5">
    <source>
        <dbReference type="ARBA" id="ARBA00023125"/>
    </source>
</evidence>
<evidence type="ECO:0000256" key="2">
    <source>
        <dbReference type="ARBA" id="ARBA00022553"/>
    </source>
</evidence>
<dbReference type="PANTHER" id="PTHR48111">
    <property type="entry name" value="REGULATOR OF RPOS"/>
    <property type="match status" value="1"/>
</dbReference>
<evidence type="ECO:0000256" key="7">
    <source>
        <dbReference type="PROSITE-ProRule" id="PRU00169"/>
    </source>
</evidence>
<comment type="caution">
    <text evidence="7">Lacks conserved residue(s) required for the propagation of feature annotation.</text>
</comment>
<dbReference type="Proteomes" id="UP001290455">
    <property type="component" value="Unassembled WGS sequence"/>
</dbReference>
<accession>A0ABU5IYS7</accession>
<dbReference type="PANTHER" id="PTHR48111:SF40">
    <property type="entry name" value="PHOSPHATE REGULON TRANSCRIPTIONAL REGULATORY PROTEIN PHOB"/>
    <property type="match status" value="1"/>
</dbReference>
<dbReference type="Pfam" id="PF00072">
    <property type="entry name" value="Response_reg"/>
    <property type="match status" value="1"/>
</dbReference>
<dbReference type="SUPFAM" id="SSF52172">
    <property type="entry name" value="CheY-like"/>
    <property type="match status" value="1"/>
</dbReference>
<evidence type="ECO:0000256" key="4">
    <source>
        <dbReference type="ARBA" id="ARBA00023015"/>
    </source>
</evidence>
<dbReference type="SUPFAM" id="SSF46894">
    <property type="entry name" value="C-terminal effector domain of the bipartite response regulators"/>
    <property type="match status" value="1"/>
</dbReference>
<sequence>MNYRGKSILVCDDDRMFRSEMKKELEASGFQVLEATNGQEAKDIFLTYNPCFVILEVYMKDLDGFEWCDWIRTEQKSEIPMILVSKLPDESNTIKGLKSGADDFLLKPFNLKELTVRVETVLRRTAHRCNKITYRGITLKPLKGEVKVEGEGISLTLHEFKLLYFLMRHPNQALSRLQILDELYPNDQKLVSERTVDVHILKLREKFKSYIDGEWIETIRGVGYRFVAF</sequence>
<reference evidence="11 12" key="1">
    <citation type="submission" date="2023-11" db="EMBL/GenBank/DDBJ databases">
        <title>Bacillus jintuensis, isolated from a mudflat on the Beibu Gulf coast.</title>
        <authorList>
            <person name="Li M."/>
        </authorList>
    </citation>
    <scope>NUCLEOTIDE SEQUENCE [LARGE SCALE GENOMIC DNA]</scope>
    <source>
        <strain evidence="11 12">31A1R</strain>
    </source>
</reference>
<gene>
    <name evidence="11" type="ORF">SM124_10985</name>
</gene>
<evidence type="ECO:0000313" key="12">
    <source>
        <dbReference type="Proteomes" id="UP001290455"/>
    </source>
</evidence>
<dbReference type="Pfam" id="PF00486">
    <property type="entry name" value="Trans_reg_C"/>
    <property type="match status" value="1"/>
</dbReference>
<dbReference type="CDD" id="cd00383">
    <property type="entry name" value="trans_reg_C"/>
    <property type="match status" value="1"/>
</dbReference>
<comment type="subcellular location">
    <subcellularLocation>
        <location evidence="1">Cytoplasm</location>
    </subcellularLocation>
</comment>
<evidence type="ECO:0000259" key="9">
    <source>
        <dbReference type="PROSITE" id="PS50110"/>
    </source>
</evidence>
<dbReference type="Gene3D" id="1.10.10.10">
    <property type="entry name" value="Winged helix-like DNA-binding domain superfamily/Winged helix DNA-binding domain"/>
    <property type="match status" value="1"/>
</dbReference>
<keyword evidence="12" id="KW-1185">Reference proteome</keyword>